<comment type="caution">
    <text evidence="2">The sequence shown here is derived from an EMBL/GenBank/DDBJ whole genome shotgun (WGS) entry which is preliminary data.</text>
</comment>
<evidence type="ECO:0000259" key="1">
    <source>
        <dbReference type="Pfam" id="PF10017"/>
    </source>
</evidence>
<accession>A0ABR6SG78</accession>
<feature type="non-terminal residue" evidence="2">
    <location>
        <position position="168"/>
    </location>
</feature>
<name>A0ABR6SG78_ANAVA</name>
<dbReference type="EMBL" id="JACKZP010000229">
    <property type="protein sequence ID" value="MBC1305419.1"/>
    <property type="molecule type" value="Genomic_DNA"/>
</dbReference>
<dbReference type="Proteomes" id="UP000570851">
    <property type="component" value="Unassembled WGS sequence"/>
</dbReference>
<evidence type="ECO:0000313" key="3">
    <source>
        <dbReference type="Proteomes" id="UP000570851"/>
    </source>
</evidence>
<feature type="domain" description="Histidine-specific methyltransferase SAM-dependent" evidence="1">
    <location>
        <begin position="41"/>
        <end position="161"/>
    </location>
</feature>
<keyword evidence="3" id="KW-1185">Reference proteome</keyword>
<dbReference type="InterPro" id="IPR019257">
    <property type="entry name" value="MeTrfase_dom"/>
</dbReference>
<dbReference type="InterPro" id="IPR029063">
    <property type="entry name" value="SAM-dependent_MTases_sf"/>
</dbReference>
<proteinExistence type="predicted"/>
<sequence length="168" mass="19405">MAQKLPIDSNINSPNQVSIFRTAKPSSEFYTVFSEAEVLGIVQALESRWEIPLKYSYKGQGAKIWDSFYLKYIVPTWYRTSNVEIDLLKSNFAYLNGDYQQCEKVNIIDVGAGNSYPVKAFISRLQKIDKIDKYIALDISDELLKVSSKNFKKWFPLIDYTNYAIDIE</sequence>
<protein>
    <submittedName>
        <fullName evidence="2">L-histidine N(Alpha)-methyltransferase</fullName>
    </submittedName>
</protein>
<organism evidence="2 3">
    <name type="scientific">Trichormus variabilis N2B</name>
    <dbReference type="NCBI Taxonomy" id="2681315"/>
    <lineage>
        <taxon>Bacteria</taxon>
        <taxon>Bacillati</taxon>
        <taxon>Cyanobacteriota</taxon>
        <taxon>Cyanophyceae</taxon>
        <taxon>Nostocales</taxon>
        <taxon>Nostocaceae</taxon>
        <taxon>Trichormus</taxon>
    </lineage>
</organism>
<dbReference type="Gene3D" id="3.40.50.150">
    <property type="entry name" value="Vaccinia Virus protein VP39"/>
    <property type="match status" value="1"/>
</dbReference>
<gene>
    <name evidence="2" type="ORF">GNE12_26320</name>
</gene>
<evidence type="ECO:0000313" key="2">
    <source>
        <dbReference type="EMBL" id="MBC1305419.1"/>
    </source>
</evidence>
<dbReference type="RefSeq" id="WP_185479745.1">
    <property type="nucleotide sequence ID" value="NZ_JACKZP010000229.1"/>
</dbReference>
<dbReference type="SUPFAM" id="SSF53335">
    <property type="entry name" value="S-adenosyl-L-methionine-dependent methyltransferases"/>
    <property type="match status" value="1"/>
</dbReference>
<dbReference type="Pfam" id="PF10017">
    <property type="entry name" value="Methyltransf_33"/>
    <property type="match status" value="1"/>
</dbReference>
<reference evidence="2 3" key="1">
    <citation type="submission" date="2019-11" db="EMBL/GenBank/DDBJ databases">
        <title>Comparison of genomes from free-living endosymbiotic cyanobacteria isolated from Azolla.</title>
        <authorList>
            <person name="Thiel T."/>
            <person name="Pratte B."/>
        </authorList>
    </citation>
    <scope>NUCLEOTIDE SEQUENCE [LARGE SCALE GENOMIC DNA]</scope>
    <source>
        <strain evidence="2 3">N2B</strain>
    </source>
</reference>